<sequence length="176" mass="20171">MSNTNTIPDTQNTTQDQEDEEFLVVFNNEDVKKGLQECKNSLIERLLTKKRINSAWIQSGMQNIWKKPEKTDLNRVLKRKIASALGVVKECDVFENTRDQVRFIKAIVTLNINKPILKGTNIGSNEDGLIWTDFKYEKLPNFCYYCGLIGHEKSNFQQAIDDKEKGENKSKELGPG</sequence>
<gene>
    <name evidence="2" type="ORF">Ahy_B09g094537</name>
</gene>
<dbReference type="PANTHER" id="PTHR31286:SF167">
    <property type="entry name" value="OS09G0268800 PROTEIN"/>
    <property type="match status" value="1"/>
</dbReference>
<dbReference type="EMBL" id="SDMP01000019">
    <property type="protein sequence ID" value="RYQ87049.1"/>
    <property type="molecule type" value="Genomic_DNA"/>
</dbReference>
<name>A0A444XBG6_ARAHY</name>
<evidence type="ECO:0000259" key="1">
    <source>
        <dbReference type="Pfam" id="PF14392"/>
    </source>
</evidence>
<accession>A0A444XBG6</accession>
<keyword evidence="3" id="KW-1185">Reference proteome</keyword>
<feature type="domain" description="Zinc knuckle CX2CX4HX4C" evidence="1">
    <location>
        <begin position="111"/>
        <end position="157"/>
    </location>
</feature>
<proteinExistence type="predicted"/>
<reference evidence="2 3" key="1">
    <citation type="submission" date="2019-01" db="EMBL/GenBank/DDBJ databases">
        <title>Sequencing of cultivated peanut Arachis hypogaea provides insights into genome evolution and oil improvement.</title>
        <authorList>
            <person name="Chen X."/>
        </authorList>
    </citation>
    <scope>NUCLEOTIDE SEQUENCE [LARGE SCALE GENOMIC DNA]</scope>
    <source>
        <strain evidence="3">cv. Fuhuasheng</strain>
        <tissue evidence="2">Leaves</tissue>
    </source>
</reference>
<dbReference type="InterPro" id="IPR025836">
    <property type="entry name" value="Zn_knuckle_CX2CX4HX4C"/>
</dbReference>
<dbReference type="AlphaFoldDB" id="A0A444XBG6"/>
<dbReference type="Pfam" id="PF14392">
    <property type="entry name" value="zf-CCHC_4"/>
    <property type="match status" value="1"/>
</dbReference>
<dbReference type="PANTHER" id="PTHR31286">
    <property type="entry name" value="GLYCINE-RICH CELL WALL STRUCTURAL PROTEIN 1.8-LIKE"/>
    <property type="match status" value="1"/>
</dbReference>
<comment type="caution">
    <text evidence="2">The sequence shown here is derived from an EMBL/GenBank/DDBJ whole genome shotgun (WGS) entry which is preliminary data.</text>
</comment>
<protein>
    <recommendedName>
        <fullName evidence="1">Zinc knuckle CX2CX4HX4C domain-containing protein</fullName>
    </recommendedName>
</protein>
<evidence type="ECO:0000313" key="2">
    <source>
        <dbReference type="EMBL" id="RYQ87049.1"/>
    </source>
</evidence>
<evidence type="ECO:0000313" key="3">
    <source>
        <dbReference type="Proteomes" id="UP000289738"/>
    </source>
</evidence>
<dbReference type="Proteomes" id="UP000289738">
    <property type="component" value="Chromosome B09"/>
</dbReference>
<organism evidence="2 3">
    <name type="scientific">Arachis hypogaea</name>
    <name type="common">Peanut</name>
    <dbReference type="NCBI Taxonomy" id="3818"/>
    <lineage>
        <taxon>Eukaryota</taxon>
        <taxon>Viridiplantae</taxon>
        <taxon>Streptophyta</taxon>
        <taxon>Embryophyta</taxon>
        <taxon>Tracheophyta</taxon>
        <taxon>Spermatophyta</taxon>
        <taxon>Magnoliopsida</taxon>
        <taxon>eudicotyledons</taxon>
        <taxon>Gunneridae</taxon>
        <taxon>Pentapetalae</taxon>
        <taxon>rosids</taxon>
        <taxon>fabids</taxon>
        <taxon>Fabales</taxon>
        <taxon>Fabaceae</taxon>
        <taxon>Papilionoideae</taxon>
        <taxon>50 kb inversion clade</taxon>
        <taxon>dalbergioids sensu lato</taxon>
        <taxon>Dalbergieae</taxon>
        <taxon>Pterocarpus clade</taxon>
        <taxon>Arachis</taxon>
    </lineage>
</organism>
<dbReference type="InterPro" id="IPR040256">
    <property type="entry name" value="At4g02000-like"/>
</dbReference>